<evidence type="ECO:0000256" key="1">
    <source>
        <dbReference type="ARBA" id="ARBA00022679"/>
    </source>
</evidence>
<proteinExistence type="predicted"/>
<dbReference type="PANTHER" id="PTHR43877:SF1">
    <property type="entry name" value="ACETYLTRANSFERASE"/>
    <property type="match status" value="1"/>
</dbReference>
<evidence type="ECO:0000313" key="6">
    <source>
        <dbReference type="Proteomes" id="UP001500908"/>
    </source>
</evidence>
<comment type="caution">
    <text evidence="5">The sequence shown here is derived from an EMBL/GenBank/DDBJ whole genome shotgun (WGS) entry which is preliminary data.</text>
</comment>
<feature type="compositionally biased region" description="Basic and acidic residues" evidence="3">
    <location>
        <begin position="1"/>
        <end position="14"/>
    </location>
</feature>
<evidence type="ECO:0000259" key="4">
    <source>
        <dbReference type="PROSITE" id="PS51186"/>
    </source>
</evidence>
<keyword evidence="1" id="KW-0808">Transferase</keyword>
<accession>A0ABP7GAL3</accession>
<dbReference type="InterPro" id="IPR050832">
    <property type="entry name" value="Bact_Acetyltransf"/>
</dbReference>
<gene>
    <name evidence="5" type="ORF">GCM10022402_40960</name>
</gene>
<keyword evidence="2" id="KW-0012">Acyltransferase</keyword>
<name>A0ABP7GAL3_9ACTN</name>
<sequence length="234" mass="25385">MTEGKLRESPEASRRAPAGGGPVFASGAEAATMQEPHCRRAPAAIDTADVKGLPMSTQRFVRSAREEDVDTIVGIQVAAWRDTYGSVLPEEVLAELTGEEAGQQFRHQWSEAIRRPPTSRHRVLVATDERLVVGFAAIGPAGDDDLWPATDAEIYALHVHPEHVRRGHGARLLNATVDHLVDDGFHTVSTWTVAAPNALRSFVESSGWQPDGARREIDMGATVSMIRLRAAIGE</sequence>
<dbReference type="CDD" id="cd04301">
    <property type="entry name" value="NAT_SF"/>
    <property type="match status" value="1"/>
</dbReference>
<feature type="region of interest" description="Disordered" evidence="3">
    <location>
        <begin position="1"/>
        <end position="25"/>
    </location>
</feature>
<reference evidence="6" key="1">
    <citation type="journal article" date="2019" name="Int. J. Syst. Evol. Microbiol.">
        <title>The Global Catalogue of Microorganisms (GCM) 10K type strain sequencing project: providing services to taxonomists for standard genome sequencing and annotation.</title>
        <authorList>
            <consortium name="The Broad Institute Genomics Platform"/>
            <consortium name="The Broad Institute Genome Sequencing Center for Infectious Disease"/>
            <person name="Wu L."/>
            <person name="Ma J."/>
        </authorList>
    </citation>
    <scope>NUCLEOTIDE SEQUENCE [LARGE SCALE GENOMIC DNA]</scope>
    <source>
        <strain evidence="6">JCM 17137</strain>
    </source>
</reference>
<evidence type="ECO:0000256" key="3">
    <source>
        <dbReference type="SAM" id="MobiDB-lite"/>
    </source>
</evidence>
<keyword evidence="6" id="KW-1185">Reference proteome</keyword>
<feature type="domain" description="N-acetyltransferase" evidence="4">
    <location>
        <begin position="59"/>
        <end position="230"/>
    </location>
</feature>
<dbReference type="Proteomes" id="UP001500908">
    <property type="component" value="Unassembled WGS sequence"/>
</dbReference>
<dbReference type="Pfam" id="PF00583">
    <property type="entry name" value="Acetyltransf_1"/>
    <property type="match status" value="1"/>
</dbReference>
<dbReference type="SUPFAM" id="SSF55729">
    <property type="entry name" value="Acyl-CoA N-acyltransferases (Nat)"/>
    <property type="match status" value="1"/>
</dbReference>
<dbReference type="Gene3D" id="3.40.630.30">
    <property type="match status" value="1"/>
</dbReference>
<evidence type="ECO:0000313" key="5">
    <source>
        <dbReference type="EMBL" id="GAA3758721.1"/>
    </source>
</evidence>
<dbReference type="PANTHER" id="PTHR43877">
    <property type="entry name" value="AMINOALKYLPHOSPHONATE N-ACETYLTRANSFERASE-RELATED-RELATED"/>
    <property type="match status" value="1"/>
</dbReference>
<organism evidence="5 6">
    <name type="scientific">Salinactinospora qingdaonensis</name>
    <dbReference type="NCBI Taxonomy" id="702744"/>
    <lineage>
        <taxon>Bacteria</taxon>
        <taxon>Bacillati</taxon>
        <taxon>Actinomycetota</taxon>
        <taxon>Actinomycetes</taxon>
        <taxon>Streptosporangiales</taxon>
        <taxon>Nocardiopsidaceae</taxon>
        <taxon>Salinactinospora</taxon>
    </lineage>
</organism>
<protein>
    <recommendedName>
        <fullName evidence="4">N-acetyltransferase domain-containing protein</fullName>
    </recommendedName>
</protein>
<dbReference type="PROSITE" id="PS51186">
    <property type="entry name" value="GNAT"/>
    <property type="match status" value="1"/>
</dbReference>
<dbReference type="EMBL" id="BAABDD010000027">
    <property type="protein sequence ID" value="GAA3758721.1"/>
    <property type="molecule type" value="Genomic_DNA"/>
</dbReference>
<dbReference type="InterPro" id="IPR016181">
    <property type="entry name" value="Acyl_CoA_acyltransferase"/>
</dbReference>
<evidence type="ECO:0000256" key="2">
    <source>
        <dbReference type="ARBA" id="ARBA00023315"/>
    </source>
</evidence>
<dbReference type="InterPro" id="IPR000182">
    <property type="entry name" value="GNAT_dom"/>
</dbReference>